<keyword evidence="2" id="KW-1185">Reference proteome</keyword>
<proteinExistence type="predicted"/>
<reference evidence="1 2" key="2">
    <citation type="journal article" date="2022" name="Mol. Ecol. Resour.">
        <title>The genomes of chicory, endive, great burdock and yacon provide insights into Asteraceae paleo-polyploidization history and plant inulin production.</title>
        <authorList>
            <person name="Fan W."/>
            <person name="Wang S."/>
            <person name="Wang H."/>
            <person name="Wang A."/>
            <person name="Jiang F."/>
            <person name="Liu H."/>
            <person name="Zhao H."/>
            <person name="Xu D."/>
            <person name="Zhang Y."/>
        </authorList>
    </citation>
    <scope>NUCLEOTIDE SEQUENCE [LARGE SCALE GENOMIC DNA]</scope>
    <source>
        <strain evidence="2">cv. Niubang</strain>
    </source>
</reference>
<evidence type="ECO:0000313" key="1">
    <source>
        <dbReference type="EMBL" id="KAI3757112.1"/>
    </source>
</evidence>
<dbReference type="EMBL" id="CM042048">
    <property type="protein sequence ID" value="KAI3757112.1"/>
    <property type="molecule type" value="Genomic_DNA"/>
</dbReference>
<accession>A0ACB9EE76</accession>
<evidence type="ECO:0000313" key="2">
    <source>
        <dbReference type="Proteomes" id="UP001055879"/>
    </source>
</evidence>
<dbReference type="Proteomes" id="UP001055879">
    <property type="component" value="Linkage Group LG02"/>
</dbReference>
<sequence length="115" mass="13474">MRRAYGKDGGVLNRGFELQWRSMEGCGKCEGSNGRCGHNSIMVESMCFCSDGRITTDQCKKGVWGTFHRKFLEFHWKILEIHRRLTIINLHSSPILLLLYLLLLFQRLSFRFLMM</sequence>
<name>A0ACB9EE76_ARCLA</name>
<organism evidence="1 2">
    <name type="scientific">Arctium lappa</name>
    <name type="common">Greater burdock</name>
    <name type="synonym">Lappa major</name>
    <dbReference type="NCBI Taxonomy" id="4217"/>
    <lineage>
        <taxon>Eukaryota</taxon>
        <taxon>Viridiplantae</taxon>
        <taxon>Streptophyta</taxon>
        <taxon>Embryophyta</taxon>
        <taxon>Tracheophyta</taxon>
        <taxon>Spermatophyta</taxon>
        <taxon>Magnoliopsida</taxon>
        <taxon>eudicotyledons</taxon>
        <taxon>Gunneridae</taxon>
        <taxon>Pentapetalae</taxon>
        <taxon>asterids</taxon>
        <taxon>campanulids</taxon>
        <taxon>Asterales</taxon>
        <taxon>Asteraceae</taxon>
        <taxon>Carduoideae</taxon>
        <taxon>Cardueae</taxon>
        <taxon>Arctiinae</taxon>
        <taxon>Arctium</taxon>
    </lineage>
</organism>
<protein>
    <submittedName>
        <fullName evidence="1">Uncharacterized protein</fullName>
    </submittedName>
</protein>
<comment type="caution">
    <text evidence="1">The sequence shown here is derived from an EMBL/GenBank/DDBJ whole genome shotgun (WGS) entry which is preliminary data.</text>
</comment>
<gene>
    <name evidence="1" type="ORF">L6452_04645</name>
</gene>
<reference evidence="2" key="1">
    <citation type="journal article" date="2022" name="Mol. Ecol. Resour.">
        <title>The genomes of chicory, endive, great burdock and yacon provide insights into Asteraceae palaeo-polyploidization history and plant inulin production.</title>
        <authorList>
            <person name="Fan W."/>
            <person name="Wang S."/>
            <person name="Wang H."/>
            <person name="Wang A."/>
            <person name="Jiang F."/>
            <person name="Liu H."/>
            <person name="Zhao H."/>
            <person name="Xu D."/>
            <person name="Zhang Y."/>
        </authorList>
    </citation>
    <scope>NUCLEOTIDE SEQUENCE [LARGE SCALE GENOMIC DNA]</scope>
    <source>
        <strain evidence="2">cv. Niubang</strain>
    </source>
</reference>